<keyword evidence="2" id="KW-1185">Reference proteome</keyword>
<evidence type="ECO:0000313" key="1">
    <source>
        <dbReference type="EMBL" id="PHT94464.1"/>
    </source>
</evidence>
<comment type="caution">
    <text evidence="1">The sequence shown here is derived from an EMBL/GenBank/DDBJ whole genome shotgun (WGS) entry which is preliminary data.</text>
</comment>
<dbReference type="EMBL" id="AYRZ02000001">
    <property type="protein sequence ID" value="PHT94464.1"/>
    <property type="molecule type" value="Genomic_DNA"/>
</dbReference>
<gene>
    <name evidence="1" type="ORF">T459_02346</name>
</gene>
<dbReference type="Proteomes" id="UP000222542">
    <property type="component" value="Unassembled WGS sequence"/>
</dbReference>
<dbReference type="Gramene" id="PHT94464">
    <property type="protein sequence ID" value="PHT94464"/>
    <property type="gene ID" value="T459_02346"/>
</dbReference>
<protein>
    <submittedName>
        <fullName evidence="1">Uncharacterized protein</fullName>
    </submittedName>
</protein>
<sequence length="108" mass="12235">MVFGNGVTAKVNLLEKSCSYRKFNLVKMSFEHTMAALRAKYGDGEGYGNSIYDYSSPIYNAESYLLVYLEAINVVSPEAKWTVPKKLLDTKISPPPMISNWKEEIQMN</sequence>
<organism evidence="1 2">
    <name type="scientific">Capsicum annuum</name>
    <name type="common">Capsicum pepper</name>
    <dbReference type="NCBI Taxonomy" id="4072"/>
    <lineage>
        <taxon>Eukaryota</taxon>
        <taxon>Viridiplantae</taxon>
        <taxon>Streptophyta</taxon>
        <taxon>Embryophyta</taxon>
        <taxon>Tracheophyta</taxon>
        <taxon>Spermatophyta</taxon>
        <taxon>Magnoliopsida</taxon>
        <taxon>eudicotyledons</taxon>
        <taxon>Gunneridae</taxon>
        <taxon>Pentapetalae</taxon>
        <taxon>asterids</taxon>
        <taxon>lamiids</taxon>
        <taxon>Solanales</taxon>
        <taxon>Solanaceae</taxon>
        <taxon>Solanoideae</taxon>
        <taxon>Capsiceae</taxon>
        <taxon>Capsicum</taxon>
    </lineage>
</organism>
<reference evidence="1 2" key="1">
    <citation type="journal article" date="2014" name="Nat. Genet.">
        <title>Genome sequence of the hot pepper provides insights into the evolution of pungency in Capsicum species.</title>
        <authorList>
            <person name="Kim S."/>
            <person name="Park M."/>
            <person name="Yeom S.I."/>
            <person name="Kim Y.M."/>
            <person name="Lee J.M."/>
            <person name="Lee H.A."/>
            <person name="Seo E."/>
            <person name="Choi J."/>
            <person name="Cheong K."/>
            <person name="Kim K.T."/>
            <person name="Jung K."/>
            <person name="Lee G.W."/>
            <person name="Oh S.K."/>
            <person name="Bae C."/>
            <person name="Kim S.B."/>
            <person name="Lee H.Y."/>
            <person name="Kim S.Y."/>
            <person name="Kim M.S."/>
            <person name="Kang B.C."/>
            <person name="Jo Y.D."/>
            <person name="Yang H.B."/>
            <person name="Jeong H.J."/>
            <person name="Kang W.H."/>
            <person name="Kwon J.K."/>
            <person name="Shin C."/>
            <person name="Lim J.Y."/>
            <person name="Park J.H."/>
            <person name="Huh J.H."/>
            <person name="Kim J.S."/>
            <person name="Kim B.D."/>
            <person name="Cohen O."/>
            <person name="Paran I."/>
            <person name="Suh M.C."/>
            <person name="Lee S.B."/>
            <person name="Kim Y.K."/>
            <person name="Shin Y."/>
            <person name="Noh S.J."/>
            <person name="Park J."/>
            <person name="Seo Y.S."/>
            <person name="Kwon S.Y."/>
            <person name="Kim H.A."/>
            <person name="Park J.M."/>
            <person name="Kim H.J."/>
            <person name="Choi S.B."/>
            <person name="Bosland P.W."/>
            <person name="Reeves G."/>
            <person name="Jo S.H."/>
            <person name="Lee B.W."/>
            <person name="Cho H.T."/>
            <person name="Choi H.S."/>
            <person name="Lee M.S."/>
            <person name="Yu Y."/>
            <person name="Do Choi Y."/>
            <person name="Park B.S."/>
            <person name="van Deynze A."/>
            <person name="Ashrafi H."/>
            <person name="Hill T."/>
            <person name="Kim W.T."/>
            <person name="Pai H.S."/>
            <person name="Ahn H.K."/>
            <person name="Yeam I."/>
            <person name="Giovannoni J.J."/>
            <person name="Rose J.K."/>
            <person name="Sorensen I."/>
            <person name="Lee S.J."/>
            <person name="Kim R.W."/>
            <person name="Choi I.Y."/>
            <person name="Choi B.S."/>
            <person name="Lim J.S."/>
            <person name="Lee Y.H."/>
            <person name="Choi D."/>
        </authorList>
    </citation>
    <scope>NUCLEOTIDE SEQUENCE [LARGE SCALE GENOMIC DNA]</scope>
    <source>
        <strain evidence="2">cv. CM334</strain>
    </source>
</reference>
<reference evidence="1 2" key="2">
    <citation type="journal article" date="2017" name="Genome Biol.">
        <title>New reference genome sequences of hot pepper reveal the massive evolution of plant disease-resistance genes by retroduplication.</title>
        <authorList>
            <person name="Kim S."/>
            <person name="Park J."/>
            <person name="Yeom S.I."/>
            <person name="Kim Y.M."/>
            <person name="Seo E."/>
            <person name="Kim K.T."/>
            <person name="Kim M.S."/>
            <person name="Lee J.M."/>
            <person name="Cheong K."/>
            <person name="Shin H.S."/>
            <person name="Kim S.B."/>
            <person name="Han K."/>
            <person name="Lee J."/>
            <person name="Park M."/>
            <person name="Lee H.A."/>
            <person name="Lee H.Y."/>
            <person name="Lee Y."/>
            <person name="Oh S."/>
            <person name="Lee J.H."/>
            <person name="Choi E."/>
            <person name="Choi E."/>
            <person name="Lee S.E."/>
            <person name="Jeon J."/>
            <person name="Kim H."/>
            <person name="Choi G."/>
            <person name="Song H."/>
            <person name="Lee J."/>
            <person name="Lee S.C."/>
            <person name="Kwon J.K."/>
            <person name="Lee H.Y."/>
            <person name="Koo N."/>
            <person name="Hong Y."/>
            <person name="Kim R.W."/>
            <person name="Kang W.H."/>
            <person name="Huh J.H."/>
            <person name="Kang B.C."/>
            <person name="Yang T.J."/>
            <person name="Lee Y.H."/>
            <person name="Bennetzen J.L."/>
            <person name="Choi D."/>
        </authorList>
    </citation>
    <scope>NUCLEOTIDE SEQUENCE [LARGE SCALE GENOMIC DNA]</scope>
    <source>
        <strain evidence="2">cv. CM334</strain>
    </source>
</reference>
<name>A0A2G3AJN9_CAPAN</name>
<proteinExistence type="predicted"/>
<accession>A0A2G3AJN9</accession>
<evidence type="ECO:0000313" key="2">
    <source>
        <dbReference type="Proteomes" id="UP000222542"/>
    </source>
</evidence>
<dbReference type="AlphaFoldDB" id="A0A2G3AJN9"/>